<reference evidence="2" key="1">
    <citation type="journal article" date="2019" name="Int. J. Syst. Evol. Microbiol.">
        <title>The Global Catalogue of Microorganisms (GCM) 10K type strain sequencing project: providing services to taxonomists for standard genome sequencing and annotation.</title>
        <authorList>
            <consortium name="The Broad Institute Genomics Platform"/>
            <consortium name="The Broad Institute Genome Sequencing Center for Infectious Disease"/>
            <person name="Wu L."/>
            <person name="Ma J."/>
        </authorList>
    </citation>
    <scope>NUCLEOTIDE SEQUENCE [LARGE SCALE GENOMIC DNA]</scope>
    <source>
        <strain evidence="2">JCM 4866</strain>
    </source>
</reference>
<organism evidence="1 2">
    <name type="scientific">Streptomyces lomondensis</name>
    <dbReference type="NCBI Taxonomy" id="68229"/>
    <lineage>
        <taxon>Bacteria</taxon>
        <taxon>Bacillati</taxon>
        <taxon>Actinomycetota</taxon>
        <taxon>Actinomycetes</taxon>
        <taxon>Kitasatosporales</taxon>
        <taxon>Streptomycetaceae</taxon>
        <taxon>Streptomyces</taxon>
    </lineage>
</organism>
<evidence type="ECO:0000313" key="1">
    <source>
        <dbReference type="EMBL" id="GGW97792.1"/>
    </source>
</evidence>
<comment type="caution">
    <text evidence="1">The sequence shown here is derived from an EMBL/GenBank/DDBJ whole genome shotgun (WGS) entry which is preliminary data.</text>
</comment>
<accession>A0ABQ2X3R7</accession>
<name>A0ABQ2X3R7_9ACTN</name>
<sequence length="78" mass="6978">MGVGVGVGFGGVGVGVGVGVGHGGLVGHVLLPATATASVPSGPVEAYAQESATATPAGAPTSAQVSVAAAKALAARAG</sequence>
<dbReference type="Proteomes" id="UP000617743">
    <property type="component" value="Unassembled WGS sequence"/>
</dbReference>
<protein>
    <submittedName>
        <fullName evidence="1">Uncharacterized protein</fullName>
    </submittedName>
</protein>
<dbReference type="EMBL" id="BMWC01000003">
    <property type="protein sequence ID" value="GGW97792.1"/>
    <property type="molecule type" value="Genomic_DNA"/>
</dbReference>
<evidence type="ECO:0000313" key="2">
    <source>
        <dbReference type="Proteomes" id="UP000617743"/>
    </source>
</evidence>
<keyword evidence="2" id="KW-1185">Reference proteome</keyword>
<proteinExistence type="predicted"/>
<dbReference type="RefSeq" id="WP_190050641.1">
    <property type="nucleotide sequence ID" value="NZ_BMWC01000003.1"/>
</dbReference>
<gene>
    <name evidence="1" type="ORF">GCM10010383_29680</name>
</gene>